<reference evidence="1 2" key="1">
    <citation type="submission" date="2018-11" db="EMBL/GenBank/DDBJ databases">
        <title>Genome assembly of Steccherinum ochraceum LE-BIN_3174, the white-rot fungus of the Steccherinaceae family (The Residual Polyporoid clade, Polyporales, Basidiomycota).</title>
        <authorList>
            <person name="Fedorova T.V."/>
            <person name="Glazunova O.A."/>
            <person name="Landesman E.O."/>
            <person name="Moiseenko K.V."/>
            <person name="Psurtseva N.V."/>
            <person name="Savinova O.S."/>
            <person name="Shakhova N.V."/>
            <person name="Tyazhelova T.V."/>
            <person name="Vasina D.V."/>
        </authorList>
    </citation>
    <scope>NUCLEOTIDE SEQUENCE [LARGE SCALE GENOMIC DNA]</scope>
    <source>
        <strain evidence="1 2">LE-BIN_3174</strain>
    </source>
</reference>
<proteinExistence type="predicted"/>
<sequence length="188" mass="20597">MAGLLQENLVVDGVRVRASAWVNCSVVCSLPVYFERVMCASTAEPRSYLNFDANGALQRTQTLDGVPYKKYKPVLRLLAASMPGPVTLQFTTRGATLNHIWFSHRRFLLASIALDLPFDSPSLGYVICCPKASCLALYISPDDVLRVLSRSGRDYRLRDVSAEYAAALDARVGELLQALASGSPTEHT</sequence>
<dbReference type="AlphaFoldDB" id="A0A4R0R4Z1"/>
<organism evidence="1 2">
    <name type="scientific">Steccherinum ochraceum</name>
    <dbReference type="NCBI Taxonomy" id="92696"/>
    <lineage>
        <taxon>Eukaryota</taxon>
        <taxon>Fungi</taxon>
        <taxon>Dikarya</taxon>
        <taxon>Basidiomycota</taxon>
        <taxon>Agaricomycotina</taxon>
        <taxon>Agaricomycetes</taxon>
        <taxon>Polyporales</taxon>
        <taxon>Steccherinaceae</taxon>
        <taxon>Steccherinum</taxon>
    </lineage>
</organism>
<comment type="caution">
    <text evidence="1">The sequence shown here is derived from an EMBL/GenBank/DDBJ whole genome shotgun (WGS) entry which is preliminary data.</text>
</comment>
<dbReference type="Proteomes" id="UP000292702">
    <property type="component" value="Unassembled WGS sequence"/>
</dbReference>
<protein>
    <submittedName>
        <fullName evidence="1">Uncharacterized protein</fullName>
    </submittedName>
</protein>
<gene>
    <name evidence="1" type="ORF">EIP91_011354</name>
</gene>
<feature type="non-terminal residue" evidence="1">
    <location>
        <position position="188"/>
    </location>
</feature>
<evidence type="ECO:0000313" key="2">
    <source>
        <dbReference type="Proteomes" id="UP000292702"/>
    </source>
</evidence>
<evidence type="ECO:0000313" key="1">
    <source>
        <dbReference type="EMBL" id="TCD59825.1"/>
    </source>
</evidence>
<keyword evidence="2" id="KW-1185">Reference proteome</keyword>
<accession>A0A4R0R4Z1</accession>
<dbReference type="EMBL" id="RWJN01000729">
    <property type="protein sequence ID" value="TCD59825.1"/>
    <property type="molecule type" value="Genomic_DNA"/>
</dbReference>
<name>A0A4R0R4Z1_9APHY</name>